<sequence>MLPHLCLTFAMWLLSSALLSGAIPTLSTSTLQARAVTNTSKAGLAWPNGNSLNINQYDATGKVSWYYTWSAFPVASRRLEFSPMLWGQSTINQFTSTIRRTLSNTRLNVTAVLGMNEPELQEQSNLSPEEGAQIWQTHLEPLRALGVRLGSPAPSSSPRGKIWLQDFFAACKGNCTVDFIALHWYGTNASWFISHLEDYQETFQRPLWVTEWACHNFVDLDEQCSDEEIVEFMNVTQSFMDNADFVERYAWFGAMRDMNNVNPSNALMNGNGQISPLGIQYIDAIGWTNLTSNAGRPSITVISGRSLSFQCFWTTFFTLVALHIYLSL</sequence>
<dbReference type="Gene3D" id="3.20.20.80">
    <property type="entry name" value="Glycosidases"/>
    <property type="match status" value="1"/>
</dbReference>
<dbReference type="InterPro" id="IPR053183">
    <property type="entry name" value="ASL1"/>
</dbReference>
<dbReference type="Proteomes" id="UP000467700">
    <property type="component" value="Unassembled WGS sequence"/>
</dbReference>
<name>A0A8S0VQP1_CYCAE</name>
<dbReference type="SUPFAM" id="SSF51445">
    <property type="entry name" value="(Trans)glycosidases"/>
    <property type="match status" value="1"/>
</dbReference>
<evidence type="ECO:0000313" key="4">
    <source>
        <dbReference type="Proteomes" id="UP000467700"/>
    </source>
</evidence>
<organism evidence="3 4">
    <name type="scientific">Cyclocybe aegerita</name>
    <name type="common">Black poplar mushroom</name>
    <name type="synonym">Agrocybe aegerita</name>
    <dbReference type="NCBI Taxonomy" id="1973307"/>
    <lineage>
        <taxon>Eukaryota</taxon>
        <taxon>Fungi</taxon>
        <taxon>Dikarya</taxon>
        <taxon>Basidiomycota</taxon>
        <taxon>Agaricomycotina</taxon>
        <taxon>Agaricomycetes</taxon>
        <taxon>Agaricomycetidae</taxon>
        <taxon>Agaricales</taxon>
        <taxon>Agaricineae</taxon>
        <taxon>Bolbitiaceae</taxon>
        <taxon>Cyclocybe</taxon>
    </lineage>
</organism>
<reference evidence="3 4" key="1">
    <citation type="submission" date="2020-01" db="EMBL/GenBank/DDBJ databases">
        <authorList>
            <person name="Gupta K D."/>
        </authorList>
    </citation>
    <scope>NUCLEOTIDE SEQUENCE [LARGE SCALE GENOMIC DNA]</scope>
</reference>
<dbReference type="PANTHER" id="PTHR34154:SF3">
    <property type="entry name" value="ALKALI-SENSITIVE LINKAGE PROTEIN 1"/>
    <property type="match status" value="1"/>
</dbReference>
<accession>A0A8S0VQP1</accession>
<dbReference type="AlphaFoldDB" id="A0A8S0VQP1"/>
<keyword evidence="4" id="KW-1185">Reference proteome</keyword>
<dbReference type="InterPro" id="IPR024655">
    <property type="entry name" value="Asl1_glyco_hydro_catalytic"/>
</dbReference>
<dbReference type="InterPro" id="IPR017853">
    <property type="entry name" value="GH"/>
</dbReference>
<dbReference type="GO" id="GO:0071966">
    <property type="term" value="P:fungal-type cell wall polysaccharide metabolic process"/>
    <property type="evidence" value="ECO:0007669"/>
    <property type="project" value="TreeGrafter"/>
</dbReference>
<feature type="domain" description="Asl1-like glycosyl hydrolase catalytic" evidence="2">
    <location>
        <begin position="43"/>
        <end position="281"/>
    </location>
</feature>
<comment type="caution">
    <text evidence="3">The sequence shown here is derived from an EMBL/GenBank/DDBJ whole genome shotgun (WGS) entry which is preliminary data.</text>
</comment>
<dbReference type="EMBL" id="CACVBS010000030">
    <property type="protein sequence ID" value="CAA7260655.1"/>
    <property type="molecule type" value="Genomic_DNA"/>
</dbReference>
<feature type="signal peptide" evidence="1">
    <location>
        <begin position="1"/>
        <end position="22"/>
    </location>
</feature>
<gene>
    <name evidence="3" type="ORF">AAE3_LOCUS3031</name>
</gene>
<dbReference type="Pfam" id="PF11790">
    <property type="entry name" value="Glyco_hydro_cc"/>
    <property type="match status" value="1"/>
</dbReference>
<evidence type="ECO:0000256" key="1">
    <source>
        <dbReference type="SAM" id="SignalP"/>
    </source>
</evidence>
<evidence type="ECO:0000313" key="3">
    <source>
        <dbReference type="EMBL" id="CAA7260655.1"/>
    </source>
</evidence>
<dbReference type="GO" id="GO:0009277">
    <property type="term" value="C:fungal-type cell wall"/>
    <property type="evidence" value="ECO:0007669"/>
    <property type="project" value="TreeGrafter"/>
</dbReference>
<evidence type="ECO:0000259" key="2">
    <source>
        <dbReference type="Pfam" id="PF11790"/>
    </source>
</evidence>
<dbReference type="OrthoDB" id="5959761at2759"/>
<proteinExistence type="predicted"/>
<dbReference type="PANTHER" id="PTHR34154">
    <property type="entry name" value="ALKALI-SENSITIVE LINKAGE PROTEIN 1"/>
    <property type="match status" value="1"/>
</dbReference>
<protein>
    <recommendedName>
        <fullName evidence="2">Asl1-like glycosyl hydrolase catalytic domain-containing protein</fullName>
    </recommendedName>
</protein>
<feature type="chain" id="PRO_5035879171" description="Asl1-like glycosyl hydrolase catalytic domain-containing protein" evidence="1">
    <location>
        <begin position="23"/>
        <end position="328"/>
    </location>
</feature>
<keyword evidence="1" id="KW-0732">Signal</keyword>